<dbReference type="NCBIfam" id="TIGR01702">
    <property type="entry name" value="CO_DH_cata"/>
    <property type="match status" value="1"/>
</dbReference>
<keyword evidence="3" id="KW-0533">Nickel</keyword>
<accession>A0ABS1GJI6</accession>
<protein>
    <recommendedName>
        <fullName evidence="9">Carbon monoxide dehydrogenase</fullName>
        <ecNumber evidence="9">1.2.7.4</ecNumber>
    </recommendedName>
</protein>
<evidence type="ECO:0000256" key="4">
    <source>
        <dbReference type="ARBA" id="ARBA00022723"/>
    </source>
</evidence>
<dbReference type="EMBL" id="JAACYA010000002">
    <property type="protein sequence ID" value="MBK3333076.1"/>
    <property type="molecule type" value="Genomic_DNA"/>
</dbReference>
<organism evidence="10 11">
    <name type="scientific">Persephonella atlantica</name>
    <dbReference type="NCBI Taxonomy" id="2699429"/>
    <lineage>
        <taxon>Bacteria</taxon>
        <taxon>Pseudomonadati</taxon>
        <taxon>Aquificota</taxon>
        <taxon>Aquificia</taxon>
        <taxon>Aquificales</taxon>
        <taxon>Hydrogenothermaceae</taxon>
        <taxon>Persephonella</taxon>
    </lineage>
</organism>
<dbReference type="Proteomes" id="UP000772812">
    <property type="component" value="Unassembled WGS sequence"/>
</dbReference>
<dbReference type="SUPFAM" id="SSF56821">
    <property type="entry name" value="Prismane protein-like"/>
    <property type="match status" value="1"/>
</dbReference>
<keyword evidence="2 9" id="KW-0004">4Fe-4S</keyword>
<evidence type="ECO:0000256" key="6">
    <source>
        <dbReference type="ARBA" id="ARBA00023004"/>
    </source>
</evidence>
<evidence type="ECO:0000256" key="8">
    <source>
        <dbReference type="ARBA" id="ARBA00048733"/>
    </source>
</evidence>
<dbReference type="PIRSF" id="PIRSF005023">
    <property type="entry name" value="CODH"/>
    <property type="match status" value="1"/>
</dbReference>
<evidence type="ECO:0000256" key="3">
    <source>
        <dbReference type="ARBA" id="ARBA00022596"/>
    </source>
</evidence>
<evidence type="ECO:0000313" key="11">
    <source>
        <dbReference type="Proteomes" id="UP000772812"/>
    </source>
</evidence>
<evidence type="ECO:0000256" key="7">
    <source>
        <dbReference type="ARBA" id="ARBA00023014"/>
    </source>
</evidence>
<keyword evidence="5 9" id="KW-0560">Oxidoreductase</keyword>
<name>A0ABS1GJI6_9AQUI</name>
<dbReference type="PANTHER" id="PTHR30109">
    <property type="entry name" value="HYDROXYLAMINE REDUCTASE"/>
    <property type="match status" value="1"/>
</dbReference>
<dbReference type="InterPro" id="IPR010047">
    <property type="entry name" value="CODH"/>
</dbReference>
<dbReference type="InterPro" id="IPR004137">
    <property type="entry name" value="HCP/CODH"/>
</dbReference>
<evidence type="ECO:0000256" key="2">
    <source>
        <dbReference type="ARBA" id="ARBA00022485"/>
    </source>
</evidence>
<gene>
    <name evidence="10" type="primary">cooS</name>
    <name evidence="10" type="ORF">GWK41_08340</name>
</gene>
<dbReference type="PANTHER" id="PTHR30109:SF4">
    <property type="entry name" value="CARBON MONOXIDE DEHYDROGENASE"/>
    <property type="match status" value="1"/>
</dbReference>
<reference evidence="10 11" key="1">
    <citation type="journal article" date="2021" name="Syst. Appl. Microbiol.">
        <title>Persephonella atlantica sp. nov.: How to adapt to physico-chemical gradients in high temperature hydrothermal habitats.</title>
        <authorList>
            <person name="Francois D.X."/>
            <person name="Godfroy A."/>
            <person name="Mathien C."/>
            <person name="Aube J."/>
            <person name="Cathalot C."/>
            <person name="Lesongeur F."/>
            <person name="L'Haridon S."/>
            <person name="Philippon X."/>
            <person name="Roussel E.G."/>
        </authorList>
    </citation>
    <scope>NUCLEOTIDE SEQUENCE [LARGE SCALE GENOMIC DNA]</scope>
    <source>
        <strain evidence="10 11">MO1340</strain>
    </source>
</reference>
<keyword evidence="7 9" id="KW-0411">Iron-sulfur</keyword>
<dbReference type="Gene3D" id="1.20.1270.30">
    <property type="match status" value="1"/>
</dbReference>
<comment type="caution">
    <text evidence="10">The sequence shown here is derived from an EMBL/GenBank/DDBJ whole genome shotgun (WGS) entry which is preliminary data.</text>
</comment>
<dbReference type="InterPro" id="IPR011254">
    <property type="entry name" value="Prismane-like_sf"/>
</dbReference>
<dbReference type="GO" id="GO:0043885">
    <property type="term" value="F:anaerobic carbon-monoxide dehydrogenase activity"/>
    <property type="evidence" value="ECO:0007669"/>
    <property type="project" value="UniProtKB-EC"/>
</dbReference>
<comment type="catalytic activity">
    <reaction evidence="8 9">
        <text>CO + 2 oxidized [2Fe-2S]-[ferredoxin] + H2O = 2 reduced [2Fe-2S]-[ferredoxin] + CO2 + 2 H(+)</text>
        <dbReference type="Rhea" id="RHEA:21040"/>
        <dbReference type="Rhea" id="RHEA-COMP:10000"/>
        <dbReference type="Rhea" id="RHEA-COMP:10001"/>
        <dbReference type="ChEBI" id="CHEBI:15377"/>
        <dbReference type="ChEBI" id="CHEBI:15378"/>
        <dbReference type="ChEBI" id="CHEBI:16526"/>
        <dbReference type="ChEBI" id="CHEBI:17245"/>
        <dbReference type="ChEBI" id="CHEBI:33737"/>
        <dbReference type="ChEBI" id="CHEBI:33738"/>
        <dbReference type="EC" id="1.2.7.4"/>
    </reaction>
</comment>
<dbReference type="RefSeq" id="WP_200674482.1">
    <property type="nucleotide sequence ID" value="NZ_JAACYA010000002.1"/>
</dbReference>
<comment type="cofactor">
    <cofactor evidence="1">
        <name>[4Fe-4S] cluster</name>
        <dbReference type="ChEBI" id="CHEBI:49883"/>
    </cofactor>
</comment>
<evidence type="ECO:0000256" key="9">
    <source>
        <dbReference type="PIRNR" id="PIRNR005023"/>
    </source>
</evidence>
<dbReference type="Pfam" id="PF03063">
    <property type="entry name" value="Prismane"/>
    <property type="match status" value="1"/>
</dbReference>
<evidence type="ECO:0000256" key="1">
    <source>
        <dbReference type="ARBA" id="ARBA00001966"/>
    </source>
</evidence>
<dbReference type="EC" id="1.2.7.4" evidence="9"/>
<dbReference type="Gene3D" id="3.40.50.2030">
    <property type="match status" value="2"/>
</dbReference>
<dbReference type="InterPro" id="IPR016099">
    <property type="entry name" value="Prismane-like_a/b-sand"/>
</dbReference>
<evidence type="ECO:0000313" key="10">
    <source>
        <dbReference type="EMBL" id="MBK3333076.1"/>
    </source>
</evidence>
<sequence>MSCDYCITAHDSVKEMHSFLQSMGYRHTFFERVKRQGAICYFGEQGRCCTLCPDGPCRIKRRAPKGKCGIDADGLAARNLLRLVNQGGAAYTHDFKLTLKTIKAVAEGKSPFQIKDRNKLLWFAQKLEISTDGSDREILGRIADLLEKEFMKDTDTPLDIIYRLSPESRIKKWEALGIIPGGFIFESHEAGAKVMPNIDTDYLNLSLTSLRLGLSAGFLANIATTIIRDIIFGSPSITKGYADIGVLDKDYVNIVVHGHVPWTGSVVAKMAKQEKFQKMAKEAGAKGIKVYGSLCTGQEMLQRPETAQYLDGQVGNWLTQEFVAATGVVDMFLLDKNCAAPGLADIVSKVKLHTKLIPVSSVVRLRDVPVDQSVIYNPENVEKQAEKLILQAIDAYKNRRKTYPVHIPDKKTDYIAGFGVESLIDILGGSPDPLLEAINTGAIKGVVGLVSCTTMKNGHGMFTYNFVKELLKRDILVLITGCASSLAQAEGLTNLQAIERFAGDGLKGICKVLNIPPVLNFGSCLDTGRMILLILALSEYLNVDPSKLPVVAAAPEYYNNDAYIDGLLAVAMGINTYVNPVPPIVGGPALTRLLTRDLEELLGGRFIVEPDAEKAAQIIEKELMKKLS</sequence>
<keyword evidence="6 9" id="KW-0408">Iron</keyword>
<keyword evidence="4 9" id="KW-0479">Metal-binding</keyword>
<dbReference type="InterPro" id="IPR016101">
    <property type="entry name" value="CO_DH_a-bundle"/>
</dbReference>
<evidence type="ECO:0000256" key="5">
    <source>
        <dbReference type="ARBA" id="ARBA00023002"/>
    </source>
</evidence>
<proteinExistence type="predicted"/>
<keyword evidence="11" id="KW-1185">Reference proteome</keyword>